<sequence length="354" mass="43496">MFNILLICLITIYYFRKVYVKKHKFWTKQPVSRTDNKSIGLIAYNPRFNINLYNKYKFKFIKVNQNTIDFIDMHFSDYNKYNYRYLYNSLNQKNCYNIGLYLFNNLIGFIHAKPVQLLLDNKYLDVFYVDFLCVHKNYRNNNLAVYLISYLINQCNSQQIFIFKKDNNKLPFNYLNKTNYYYNFIEKYEKKKIKKNIILLDNNNKDIINKVYKFINLLKKDFVCVNLYNIEYFMKNYYYNNSKNIFVEFNEYNQIISVFVTVNNYFVYEKKKLMTLDIENIYISSVNLNNTLLFDYLINYCQLEKIDIITCIDNMHNTFFIKKYNLLKSMNLYYHMYNYHYKKLKNKAMCFNLL</sequence>
<protein>
    <recommendedName>
        <fullName evidence="2">glycylpeptide N-tetradecanoyltransferase</fullName>
        <ecNumber evidence="2">2.3.1.97</ecNumber>
    </recommendedName>
</protein>
<name>A0A6C0IY63_9ZZZZ</name>
<dbReference type="EC" id="2.3.1.97" evidence="2"/>
<proteinExistence type="inferred from homology"/>
<dbReference type="SUPFAM" id="SSF55729">
    <property type="entry name" value="Acyl-CoA N-acyltransferases (Nat)"/>
    <property type="match status" value="1"/>
</dbReference>
<evidence type="ECO:0000256" key="4">
    <source>
        <dbReference type="ARBA" id="ARBA00023315"/>
    </source>
</evidence>
<dbReference type="Gene3D" id="3.40.630.170">
    <property type="match status" value="1"/>
</dbReference>
<dbReference type="Pfam" id="PF01233">
    <property type="entry name" value="NMT"/>
    <property type="match status" value="1"/>
</dbReference>
<dbReference type="EMBL" id="MN740278">
    <property type="protein sequence ID" value="QHT97490.1"/>
    <property type="molecule type" value="Genomic_DNA"/>
</dbReference>
<dbReference type="InterPro" id="IPR016181">
    <property type="entry name" value="Acyl_CoA_acyltransferase"/>
</dbReference>
<evidence type="ECO:0000313" key="6">
    <source>
        <dbReference type="EMBL" id="QHT97490.1"/>
    </source>
</evidence>
<organism evidence="6">
    <name type="scientific">viral metagenome</name>
    <dbReference type="NCBI Taxonomy" id="1070528"/>
    <lineage>
        <taxon>unclassified sequences</taxon>
        <taxon>metagenomes</taxon>
        <taxon>organismal metagenomes</taxon>
    </lineage>
</organism>
<dbReference type="AlphaFoldDB" id="A0A6C0IY63"/>
<evidence type="ECO:0000256" key="2">
    <source>
        <dbReference type="ARBA" id="ARBA00012923"/>
    </source>
</evidence>
<accession>A0A6C0IY63</accession>
<evidence type="ECO:0000256" key="3">
    <source>
        <dbReference type="ARBA" id="ARBA00022679"/>
    </source>
</evidence>
<dbReference type="InterPro" id="IPR022676">
    <property type="entry name" value="NMT_N"/>
</dbReference>
<comment type="similarity">
    <text evidence="1">Belongs to the NMT family.</text>
</comment>
<reference evidence="6" key="1">
    <citation type="journal article" date="2020" name="Nature">
        <title>Giant virus diversity and host interactions through global metagenomics.</title>
        <authorList>
            <person name="Schulz F."/>
            <person name="Roux S."/>
            <person name="Paez-Espino D."/>
            <person name="Jungbluth S."/>
            <person name="Walsh D.A."/>
            <person name="Denef V.J."/>
            <person name="McMahon K.D."/>
            <person name="Konstantinidis K.T."/>
            <person name="Eloe-Fadrosh E.A."/>
            <person name="Kyrpides N.C."/>
            <person name="Woyke T."/>
        </authorList>
    </citation>
    <scope>NUCLEOTIDE SEQUENCE</scope>
    <source>
        <strain evidence="6">GVMAG-M-3300025138-11</strain>
    </source>
</reference>
<evidence type="ECO:0000256" key="1">
    <source>
        <dbReference type="ARBA" id="ARBA00009469"/>
    </source>
</evidence>
<keyword evidence="4" id="KW-0012">Acyltransferase</keyword>
<feature type="domain" description="Glycylpeptide N-tetradecanoyltransferase N-terminal" evidence="5">
    <location>
        <begin position="79"/>
        <end position="161"/>
    </location>
</feature>
<dbReference type="GO" id="GO:0004379">
    <property type="term" value="F:glycylpeptide N-tetradecanoyltransferase activity"/>
    <property type="evidence" value="ECO:0007669"/>
    <property type="project" value="UniProtKB-EC"/>
</dbReference>
<keyword evidence="3" id="KW-0808">Transferase</keyword>
<evidence type="ECO:0000259" key="5">
    <source>
        <dbReference type="Pfam" id="PF01233"/>
    </source>
</evidence>